<keyword evidence="1" id="KW-1133">Transmembrane helix</keyword>
<keyword evidence="3" id="KW-1185">Reference proteome</keyword>
<evidence type="ECO:0008006" key="4">
    <source>
        <dbReference type="Google" id="ProtNLM"/>
    </source>
</evidence>
<feature type="transmembrane region" description="Helical" evidence="1">
    <location>
        <begin position="150"/>
        <end position="169"/>
    </location>
</feature>
<dbReference type="AlphaFoldDB" id="A0A1Z4N4H6"/>
<feature type="transmembrane region" description="Helical" evidence="1">
    <location>
        <begin position="446"/>
        <end position="463"/>
    </location>
</feature>
<dbReference type="RefSeq" id="WP_096579598.1">
    <property type="nucleotide sequence ID" value="NZ_CAWNJS010000001.1"/>
</dbReference>
<reference evidence="2 3" key="1">
    <citation type="submission" date="2017-06" db="EMBL/GenBank/DDBJ databases">
        <title>Genome sequencing of cyanobaciteial culture collection at National Institute for Environmental Studies (NIES).</title>
        <authorList>
            <person name="Hirose Y."/>
            <person name="Shimura Y."/>
            <person name="Fujisawa T."/>
            <person name="Nakamura Y."/>
            <person name="Kawachi M."/>
        </authorList>
    </citation>
    <scope>NUCLEOTIDE SEQUENCE [LARGE SCALE GENOMIC DNA]</scope>
    <source>
        <strain evidence="2 3">NIES-37</strain>
    </source>
</reference>
<evidence type="ECO:0000256" key="1">
    <source>
        <dbReference type="SAM" id="Phobius"/>
    </source>
</evidence>
<organism evidence="2 3">
    <name type="scientific">Tolypothrix tenuis PCC 7101</name>
    <dbReference type="NCBI Taxonomy" id="231146"/>
    <lineage>
        <taxon>Bacteria</taxon>
        <taxon>Bacillati</taxon>
        <taxon>Cyanobacteriota</taxon>
        <taxon>Cyanophyceae</taxon>
        <taxon>Nostocales</taxon>
        <taxon>Tolypothrichaceae</taxon>
        <taxon>Tolypothrix</taxon>
    </lineage>
</organism>
<evidence type="ECO:0000313" key="2">
    <source>
        <dbReference type="EMBL" id="BAZ00597.1"/>
    </source>
</evidence>
<feature type="transmembrane region" description="Helical" evidence="1">
    <location>
        <begin position="230"/>
        <end position="248"/>
    </location>
</feature>
<keyword evidence="1" id="KW-0812">Transmembrane</keyword>
<feature type="transmembrane region" description="Helical" evidence="1">
    <location>
        <begin position="277"/>
        <end position="295"/>
    </location>
</feature>
<keyword evidence="1" id="KW-0472">Membrane</keyword>
<feature type="transmembrane region" description="Helical" evidence="1">
    <location>
        <begin position="415"/>
        <end position="434"/>
    </location>
</feature>
<dbReference type="Proteomes" id="UP000218785">
    <property type="component" value="Chromosome"/>
</dbReference>
<feature type="transmembrane region" description="Helical" evidence="1">
    <location>
        <begin position="72"/>
        <end position="95"/>
    </location>
</feature>
<name>A0A1Z4N4H6_9CYAN</name>
<accession>A0A1Z4N4H6</accession>
<evidence type="ECO:0000313" key="3">
    <source>
        <dbReference type="Proteomes" id="UP000218785"/>
    </source>
</evidence>
<feature type="transmembrane region" description="Helical" evidence="1">
    <location>
        <begin position="254"/>
        <end position="270"/>
    </location>
</feature>
<feature type="transmembrane region" description="Helical" evidence="1">
    <location>
        <begin position="197"/>
        <end position="218"/>
    </location>
</feature>
<feature type="transmembrane region" description="Helical" evidence="1">
    <location>
        <begin position="469"/>
        <end position="487"/>
    </location>
</feature>
<feature type="transmembrane region" description="Helical" evidence="1">
    <location>
        <begin position="39"/>
        <end position="60"/>
    </location>
</feature>
<dbReference type="EMBL" id="AP018248">
    <property type="protein sequence ID" value="BAZ00597.1"/>
    <property type="molecule type" value="Genomic_DNA"/>
</dbReference>
<gene>
    <name evidence="2" type="ORF">NIES37_45920</name>
</gene>
<protein>
    <recommendedName>
        <fullName evidence="4">O-antigen polymerase</fullName>
    </recommendedName>
</protein>
<feature type="transmembrane region" description="Helical" evidence="1">
    <location>
        <begin position="12"/>
        <end position="33"/>
    </location>
</feature>
<sequence>MNQRQVRSQVVYPDSLVIAIFICLLTILCLLQISAQFLHWFVIPVTLCGILIGIDAIDWFRGRLNLFDPVGIIGLLGFHFFFVAPLLHVGLDFWIDSDIIPPTDWRPWLGGMAILNFLGLGIYRFTRNIIFNASQNQPTQTIWQINHQRFFPIISIALIISASLQLMVYQKFGGILNYIEAANRSAMGGGENEFQGMGILFVLSESFPILAMMAFTIYAKTNKRLQNVKVLLGVLIIFLILQFLFGGLRGSRSNTIWAMFWVVGIIHFWLRQISKKQIAIGLVFLVLFMYIYGFFKTGGLEAVTTALQGQEARVTLEEKSGRSWQSLVLQDLGRSDVQAFLLYRILRQDSDYEYAWGRTYLPALTMLIPSAIMPDKPPDKMKEGTEVQYGKGTYDPIFLNSSKVYGLAGETMLNFGPYVVPIAFIALGIVVGQVRRCLCDWTRGDDRLLMLPFLINFCFIILASDSDNYIFFLFKNGSLASFVIFLTSDRKVIPNPNLESRHLNSNFLKKHTLNKIEQRHKNRSLSK</sequence>
<feature type="transmembrane region" description="Helical" evidence="1">
    <location>
        <begin position="107"/>
        <end position="125"/>
    </location>
</feature>
<proteinExistence type="predicted"/>
<dbReference type="KEGG" id="ttq:NIES37_45920"/>